<reference evidence="2 3" key="1">
    <citation type="submission" date="2024-03" db="EMBL/GenBank/DDBJ databases">
        <title>A high-quality draft genome sequence of Diaporthe vaccinii, a causative agent of upright dieback and viscid rot disease in cranberry plants.</title>
        <authorList>
            <person name="Sarrasin M."/>
            <person name="Lang B.F."/>
            <person name="Burger G."/>
        </authorList>
    </citation>
    <scope>NUCLEOTIDE SEQUENCE [LARGE SCALE GENOMIC DNA]</scope>
    <source>
        <strain evidence="2 3">IS7</strain>
    </source>
</reference>
<dbReference type="Proteomes" id="UP001600888">
    <property type="component" value="Unassembled WGS sequence"/>
</dbReference>
<accession>A0ABR4EBX3</accession>
<protein>
    <submittedName>
        <fullName evidence="2">Uncharacterized protein</fullName>
    </submittedName>
</protein>
<evidence type="ECO:0000313" key="3">
    <source>
        <dbReference type="Proteomes" id="UP001600888"/>
    </source>
</evidence>
<name>A0ABR4EBX3_9PEZI</name>
<gene>
    <name evidence="2" type="ORF">FJTKL_13084</name>
</gene>
<feature type="compositionally biased region" description="Basic and acidic residues" evidence="1">
    <location>
        <begin position="342"/>
        <end position="353"/>
    </location>
</feature>
<feature type="region of interest" description="Disordered" evidence="1">
    <location>
        <begin position="121"/>
        <end position="244"/>
    </location>
</feature>
<feature type="compositionally biased region" description="Polar residues" evidence="1">
    <location>
        <begin position="202"/>
        <end position="213"/>
    </location>
</feature>
<dbReference type="EMBL" id="JBAWTH010000071">
    <property type="protein sequence ID" value="KAL2279938.1"/>
    <property type="molecule type" value="Genomic_DNA"/>
</dbReference>
<sequence length="374" mass="41494">MAYVPPALRKRAQVSASNGRLGVTAEAAGSHEDLPPDAAPPKSITGLTISQADIHHHYWSSQNDESGTSTTSFGCSQPSTLNSSAQALDKLKYIMLFRDANPRWHSHGIIFVKSKLDILPGGEKFRDDQQPEIGRIDPEQSDDMGYERNTSTKEKETVPEKEIQAGDRLLVNESQGVGKERQEYDEKGGPSEGIEKNGGGSTESDQYAGTPTSEHAHVSRTKAPSPDSDENYQPDPEAPYCPDLSLYDMEPIAVFEQASRHQSGPFRFAGYYKIASLEYLAPRSRELFQLLEQKFTQVDRFGRAKQKQRSAASWKASMKHRWAVIRMEKDQDANASLPPPKIEVRDDLAEKGDGSSPKKSASVNEILKELQMKD</sequence>
<organism evidence="2 3">
    <name type="scientific">Diaporthe vaccinii</name>
    <dbReference type="NCBI Taxonomy" id="105482"/>
    <lineage>
        <taxon>Eukaryota</taxon>
        <taxon>Fungi</taxon>
        <taxon>Dikarya</taxon>
        <taxon>Ascomycota</taxon>
        <taxon>Pezizomycotina</taxon>
        <taxon>Sordariomycetes</taxon>
        <taxon>Sordariomycetidae</taxon>
        <taxon>Diaporthales</taxon>
        <taxon>Diaporthaceae</taxon>
        <taxon>Diaporthe</taxon>
        <taxon>Diaporthe eres species complex</taxon>
    </lineage>
</organism>
<comment type="caution">
    <text evidence="2">The sequence shown here is derived from an EMBL/GenBank/DDBJ whole genome shotgun (WGS) entry which is preliminary data.</text>
</comment>
<feature type="compositionally biased region" description="Basic and acidic residues" evidence="1">
    <location>
        <begin position="178"/>
        <end position="195"/>
    </location>
</feature>
<proteinExistence type="predicted"/>
<keyword evidence="3" id="KW-1185">Reference proteome</keyword>
<feature type="compositionally biased region" description="Basic and acidic residues" evidence="1">
    <location>
        <begin position="150"/>
        <end position="165"/>
    </location>
</feature>
<evidence type="ECO:0000313" key="2">
    <source>
        <dbReference type="EMBL" id="KAL2279938.1"/>
    </source>
</evidence>
<feature type="compositionally biased region" description="Basic and acidic residues" evidence="1">
    <location>
        <begin position="123"/>
        <end position="138"/>
    </location>
</feature>
<evidence type="ECO:0000256" key="1">
    <source>
        <dbReference type="SAM" id="MobiDB-lite"/>
    </source>
</evidence>
<feature type="region of interest" description="Disordered" evidence="1">
    <location>
        <begin position="329"/>
        <end position="374"/>
    </location>
</feature>